<dbReference type="PANTHER" id="PTHR11346:SF147">
    <property type="entry name" value="GALECTIN"/>
    <property type="match status" value="1"/>
</dbReference>
<dbReference type="SUPFAM" id="SSF49899">
    <property type="entry name" value="Concanavalin A-like lectins/glucanases"/>
    <property type="match status" value="2"/>
</dbReference>
<dbReference type="Proteomes" id="UP000695022">
    <property type="component" value="Unplaced"/>
</dbReference>
<protein>
    <recommendedName>
        <fullName evidence="2">Galectin</fullName>
    </recommendedName>
</protein>
<dbReference type="RefSeq" id="XP_014675303.1">
    <property type="nucleotide sequence ID" value="XM_014819817.1"/>
</dbReference>
<evidence type="ECO:0000313" key="5">
    <source>
        <dbReference type="RefSeq" id="XP_014675303.1"/>
    </source>
</evidence>
<keyword evidence="1 2" id="KW-0430">Lectin</keyword>
<evidence type="ECO:0000256" key="1">
    <source>
        <dbReference type="ARBA" id="ARBA00022734"/>
    </source>
</evidence>
<dbReference type="InterPro" id="IPR044156">
    <property type="entry name" value="Galectin-like"/>
</dbReference>
<name>A0ABM1ESY2_PRICU</name>
<dbReference type="PANTHER" id="PTHR11346">
    <property type="entry name" value="GALECTIN"/>
    <property type="match status" value="1"/>
</dbReference>
<evidence type="ECO:0000313" key="4">
    <source>
        <dbReference type="Proteomes" id="UP000695022"/>
    </source>
</evidence>
<dbReference type="InterPro" id="IPR001079">
    <property type="entry name" value="Galectin_CRD"/>
</dbReference>
<evidence type="ECO:0000259" key="3">
    <source>
        <dbReference type="PROSITE" id="PS51304"/>
    </source>
</evidence>
<sequence length="298" mass="33343">MPELVEFAIDDGLKPGQVITIQGKIPDNVEQWWIRIYGGDVILLTIGIRSDEDRVIRNSNNGEWGDEDSCDPCPFKPGDSFDAQIRVLEDGYKIAFDGDVYCNFDHREDISSATHIRVNDVQVTNISVEGRSSLPEEYFSETRSDFSTGSRASVTGIKTPYHANIPGGLKPGTLIQLVGTPTDEGNDKWLFRLQTDIGSKDAGEPVEDIGLSFACRWDEDAIIMNSRKRGDWGDEERGFMVFEKGTKFDLACLVTDDGYKISVNNGHIANFSHNVRMKHVDVIFIYGDVKIANLFIHE</sequence>
<gene>
    <name evidence="5" type="primary">LOC106815365</name>
</gene>
<dbReference type="PROSITE" id="PS51304">
    <property type="entry name" value="GALECTIN"/>
    <property type="match status" value="2"/>
</dbReference>
<dbReference type="GeneID" id="106815365"/>
<dbReference type="SMART" id="SM00908">
    <property type="entry name" value="Gal-bind_lectin"/>
    <property type="match status" value="2"/>
</dbReference>
<reference evidence="5" key="1">
    <citation type="submission" date="2025-08" db="UniProtKB">
        <authorList>
            <consortium name="RefSeq"/>
        </authorList>
    </citation>
    <scope>IDENTIFICATION</scope>
</reference>
<dbReference type="Gene3D" id="2.60.120.200">
    <property type="match status" value="2"/>
</dbReference>
<feature type="domain" description="Galectin" evidence="3">
    <location>
        <begin position="161"/>
        <end position="297"/>
    </location>
</feature>
<dbReference type="SMART" id="SM00276">
    <property type="entry name" value="GLECT"/>
    <property type="match status" value="2"/>
</dbReference>
<organism evidence="4 5">
    <name type="scientific">Priapulus caudatus</name>
    <name type="common">Priapulid worm</name>
    <dbReference type="NCBI Taxonomy" id="37621"/>
    <lineage>
        <taxon>Eukaryota</taxon>
        <taxon>Metazoa</taxon>
        <taxon>Ecdysozoa</taxon>
        <taxon>Scalidophora</taxon>
        <taxon>Priapulida</taxon>
        <taxon>Priapulimorpha</taxon>
        <taxon>Priapulimorphida</taxon>
        <taxon>Priapulidae</taxon>
        <taxon>Priapulus</taxon>
    </lineage>
</organism>
<dbReference type="InterPro" id="IPR013320">
    <property type="entry name" value="ConA-like_dom_sf"/>
</dbReference>
<proteinExistence type="predicted"/>
<accession>A0ABM1ESY2</accession>
<dbReference type="CDD" id="cd00070">
    <property type="entry name" value="GLECT"/>
    <property type="match status" value="2"/>
</dbReference>
<keyword evidence="4" id="KW-1185">Reference proteome</keyword>
<feature type="domain" description="Galectin" evidence="3">
    <location>
        <begin position="5"/>
        <end position="129"/>
    </location>
</feature>
<dbReference type="Pfam" id="PF00337">
    <property type="entry name" value="Gal-bind_lectin"/>
    <property type="match status" value="2"/>
</dbReference>
<evidence type="ECO:0000256" key="2">
    <source>
        <dbReference type="RuleBase" id="RU102079"/>
    </source>
</evidence>